<dbReference type="EMBL" id="JACHMS010000001">
    <property type="protein sequence ID" value="MBB4717845.1"/>
    <property type="molecule type" value="Genomic_DNA"/>
</dbReference>
<name>A0A7W7GM05_9ACTN</name>
<keyword evidence="3" id="KW-1185">Reference proteome</keyword>
<sequence length="59" mass="6256">MDAQGSQARAPKLSGPGKDADPLLVLTEAALERYGLPVALTEEERHAGRIPEPTRSSSN</sequence>
<feature type="region of interest" description="Disordered" evidence="1">
    <location>
        <begin position="1"/>
        <end position="21"/>
    </location>
</feature>
<comment type="caution">
    <text evidence="2">The sequence shown here is derived from an EMBL/GenBank/DDBJ whole genome shotgun (WGS) entry which is preliminary data.</text>
</comment>
<evidence type="ECO:0000313" key="2">
    <source>
        <dbReference type="EMBL" id="MBB4717845.1"/>
    </source>
</evidence>
<evidence type="ECO:0000313" key="3">
    <source>
        <dbReference type="Proteomes" id="UP000565089"/>
    </source>
</evidence>
<proteinExistence type="predicted"/>
<protein>
    <submittedName>
        <fullName evidence="2">Uncharacterized protein</fullName>
    </submittedName>
</protein>
<gene>
    <name evidence="2" type="ORF">BJ965_007727</name>
</gene>
<reference evidence="2 3" key="1">
    <citation type="submission" date="2020-08" db="EMBL/GenBank/DDBJ databases">
        <title>Sequencing the genomes of 1000 actinobacteria strains.</title>
        <authorList>
            <person name="Klenk H.-P."/>
        </authorList>
    </citation>
    <scope>NUCLEOTIDE SEQUENCE [LARGE SCALE GENOMIC DNA]</scope>
    <source>
        <strain evidence="2 3">DSM 40483</strain>
    </source>
</reference>
<evidence type="ECO:0000256" key="1">
    <source>
        <dbReference type="SAM" id="MobiDB-lite"/>
    </source>
</evidence>
<dbReference type="AlphaFoldDB" id="A0A7W7GM05"/>
<organism evidence="2 3">
    <name type="scientific">Streptomyces luteogriseus</name>
    <dbReference type="NCBI Taxonomy" id="68233"/>
    <lineage>
        <taxon>Bacteria</taxon>
        <taxon>Bacillati</taxon>
        <taxon>Actinomycetota</taxon>
        <taxon>Actinomycetes</taxon>
        <taxon>Kitasatosporales</taxon>
        <taxon>Streptomycetaceae</taxon>
        <taxon>Streptomyces</taxon>
    </lineage>
</organism>
<dbReference type="Proteomes" id="UP000565089">
    <property type="component" value="Unassembled WGS sequence"/>
</dbReference>
<accession>A0A7W7GM05</accession>